<dbReference type="InterPro" id="IPR001304">
    <property type="entry name" value="C-type_lectin-like"/>
</dbReference>
<evidence type="ECO:0000256" key="1">
    <source>
        <dbReference type="ARBA" id="ARBA00023157"/>
    </source>
</evidence>
<sequence>MFTTKDNQRIRNCWKMKALFVMLIFCLSGVFGICTIDESKCILEQIKTKIWLMEQLISKESETCHAKQTVTTTIPERTKTTEMYNTTTLATTTTEKQVICDEGWQKFNEHCYYLSLERATWNDALDKCMEFGGSLTSITSAEENHFIKTLARTAFPPSHVFNIFIGGMLVGNDKPNWRWVSTFNKLTFTDWGPGEPHQSRLDEKCMGVASQLGNRWNDLNCAYKGEFICKK</sequence>
<feature type="signal peptide" evidence="2">
    <location>
        <begin position="1"/>
        <end position="32"/>
    </location>
</feature>
<dbReference type="EMBL" id="JARBDR010000496">
    <property type="protein sequence ID" value="KAJ8311722.1"/>
    <property type="molecule type" value="Genomic_DNA"/>
</dbReference>
<feature type="domain" description="C-type lectin" evidence="3">
    <location>
        <begin position="107"/>
        <end position="230"/>
    </location>
</feature>
<keyword evidence="5" id="KW-1185">Reference proteome</keyword>
<proteinExistence type="predicted"/>
<dbReference type="SUPFAM" id="SSF56436">
    <property type="entry name" value="C-type lectin-like"/>
    <property type="match status" value="1"/>
</dbReference>
<evidence type="ECO:0000313" key="5">
    <source>
        <dbReference type="Proteomes" id="UP001217089"/>
    </source>
</evidence>
<dbReference type="Pfam" id="PF00059">
    <property type="entry name" value="Lectin_C"/>
    <property type="match status" value="1"/>
</dbReference>
<gene>
    <name evidence="4" type="ORF">KUTeg_011077</name>
</gene>
<name>A0ABQ9F2V9_TEGGR</name>
<dbReference type="InterPro" id="IPR050111">
    <property type="entry name" value="C-type_lectin/snaclec_domain"/>
</dbReference>
<keyword evidence="2" id="KW-0732">Signal</keyword>
<reference evidence="4 5" key="1">
    <citation type="submission" date="2022-12" db="EMBL/GenBank/DDBJ databases">
        <title>Chromosome-level genome of Tegillarca granosa.</title>
        <authorList>
            <person name="Kim J."/>
        </authorList>
    </citation>
    <scope>NUCLEOTIDE SEQUENCE [LARGE SCALE GENOMIC DNA]</scope>
    <source>
        <strain evidence="4">Teg-2019</strain>
        <tissue evidence="4">Adductor muscle</tissue>
    </source>
</reference>
<evidence type="ECO:0000313" key="4">
    <source>
        <dbReference type="EMBL" id="KAJ8311722.1"/>
    </source>
</evidence>
<dbReference type="PANTHER" id="PTHR22803">
    <property type="entry name" value="MANNOSE, PHOSPHOLIPASE, LECTIN RECEPTOR RELATED"/>
    <property type="match status" value="1"/>
</dbReference>
<accession>A0ABQ9F2V9</accession>
<dbReference type="PROSITE" id="PS00615">
    <property type="entry name" value="C_TYPE_LECTIN_1"/>
    <property type="match status" value="1"/>
</dbReference>
<dbReference type="Gene3D" id="3.10.100.10">
    <property type="entry name" value="Mannose-Binding Protein A, subunit A"/>
    <property type="match status" value="1"/>
</dbReference>
<dbReference type="InterPro" id="IPR018378">
    <property type="entry name" value="C-type_lectin_CS"/>
</dbReference>
<dbReference type="CDD" id="cd00037">
    <property type="entry name" value="CLECT"/>
    <property type="match status" value="1"/>
</dbReference>
<protein>
    <recommendedName>
        <fullName evidence="3">C-type lectin domain-containing protein</fullName>
    </recommendedName>
</protein>
<dbReference type="Proteomes" id="UP001217089">
    <property type="component" value="Unassembled WGS sequence"/>
</dbReference>
<organism evidence="4 5">
    <name type="scientific">Tegillarca granosa</name>
    <name type="common">Malaysian cockle</name>
    <name type="synonym">Anadara granosa</name>
    <dbReference type="NCBI Taxonomy" id="220873"/>
    <lineage>
        <taxon>Eukaryota</taxon>
        <taxon>Metazoa</taxon>
        <taxon>Spiralia</taxon>
        <taxon>Lophotrochozoa</taxon>
        <taxon>Mollusca</taxon>
        <taxon>Bivalvia</taxon>
        <taxon>Autobranchia</taxon>
        <taxon>Pteriomorphia</taxon>
        <taxon>Arcoida</taxon>
        <taxon>Arcoidea</taxon>
        <taxon>Arcidae</taxon>
        <taxon>Tegillarca</taxon>
    </lineage>
</organism>
<comment type="caution">
    <text evidence="4">The sequence shown here is derived from an EMBL/GenBank/DDBJ whole genome shotgun (WGS) entry which is preliminary data.</text>
</comment>
<evidence type="ECO:0000256" key="2">
    <source>
        <dbReference type="SAM" id="SignalP"/>
    </source>
</evidence>
<dbReference type="InterPro" id="IPR016187">
    <property type="entry name" value="CTDL_fold"/>
</dbReference>
<evidence type="ECO:0000259" key="3">
    <source>
        <dbReference type="PROSITE" id="PS50041"/>
    </source>
</evidence>
<feature type="chain" id="PRO_5046851896" description="C-type lectin domain-containing protein" evidence="2">
    <location>
        <begin position="33"/>
        <end position="231"/>
    </location>
</feature>
<keyword evidence="1" id="KW-1015">Disulfide bond</keyword>
<dbReference type="SMART" id="SM00034">
    <property type="entry name" value="CLECT"/>
    <property type="match status" value="1"/>
</dbReference>
<dbReference type="InterPro" id="IPR016186">
    <property type="entry name" value="C-type_lectin-like/link_sf"/>
</dbReference>
<dbReference type="PROSITE" id="PS50041">
    <property type="entry name" value="C_TYPE_LECTIN_2"/>
    <property type="match status" value="1"/>
</dbReference>